<dbReference type="Proteomes" id="UP000308600">
    <property type="component" value="Unassembled WGS sequence"/>
</dbReference>
<keyword evidence="2" id="KW-1185">Reference proteome</keyword>
<accession>A0ACD3A6H6</accession>
<sequence length="340" mass="39582">MDSLTDDILSLMAEGFTVGDLLRLSRTNRHNRSFVIDYMKANYSVVKHLSGFFPGSMYEDFRELQARIGLVIFGSSALNFFTRTEDRSSALDVMIPLIFWGQLASWLQQNGYLMVEAVHRRPVDMDEDDDTDWEDRLGPPEIGKYSNGEWTIQVWFSYHNTLERVIGANLTCTMNFITANEAISLFPHSTFHLHQVLRLRNNNNNTTDNFIDAYKRRGWTILDTIHPGDRATLASDFYADHDGSGVRYVGDRKCWCIPCVPNHPIPETSIYRHMNSWSLEFTPNGAYSRFTPSQSHELRERYLIAWNTDLQREFRRALYGPRRVFIMYEQRHLLLSNEQG</sequence>
<evidence type="ECO:0000313" key="2">
    <source>
        <dbReference type="Proteomes" id="UP000308600"/>
    </source>
</evidence>
<gene>
    <name evidence="1" type="ORF">BDN72DRAFT_904317</name>
</gene>
<protein>
    <submittedName>
        <fullName evidence="1">Uncharacterized protein</fullName>
    </submittedName>
</protein>
<reference evidence="1 2" key="1">
    <citation type="journal article" date="2019" name="Nat. Ecol. Evol.">
        <title>Megaphylogeny resolves global patterns of mushroom evolution.</title>
        <authorList>
            <person name="Varga T."/>
            <person name="Krizsan K."/>
            <person name="Foldi C."/>
            <person name="Dima B."/>
            <person name="Sanchez-Garcia M."/>
            <person name="Sanchez-Ramirez S."/>
            <person name="Szollosi G.J."/>
            <person name="Szarkandi J.G."/>
            <person name="Papp V."/>
            <person name="Albert L."/>
            <person name="Andreopoulos W."/>
            <person name="Angelini C."/>
            <person name="Antonin V."/>
            <person name="Barry K.W."/>
            <person name="Bougher N.L."/>
            <person name="Buchanan P."/>
            <person name="Buyck B."/>
            <person name="Bense V."/>
            <person name="Catcheside P."/>
            <person name="Chovatia M."/>
            <person name="Cooper J."/>
            <person name="Damon W."/>
            <person name="Desjardin D."/>
            <person name="Finy P."/>
            <person name="Geml J."/>
            <person name="Haridas S."/>
            <person name="Hughes K."/>
            <person name="Justo A."/>
            <person name="Karasinski D."/>
            <person name="Kautmanova I."/>
            <person name="Kiss B."/>
            <person name="Kocsube S."/>
            <person name="Kotiranta H."/>
            <person name="LaButti K.M."/>
            <person name="Lechner B.E."/>
            <person name="Liimatainen K."/>
            <person name="Lipzen A."/>
            <person name="Lukacs Z."/>
            <person name="Mihaltcheva S."/>
            <person name="Morgado L.N."/>
            <person name="Niskanen T."/>
            <person name="Noordeloos M.E."/>
            <person name="Ohm R.A."/>
            <person name="Ortiz-Santana B."/>
            <person name="Ovrebo C."/>
            <person name="Racz N."/>
            <person name="Riley R."/>
            <person name="Savchenko A."/>
            <person name="Shiryaev A."/>
            <person name="Soop K."/>
            <person name="Spirin V."/>
            <person name="Szebenyi C."/>
            <person name="Tomsovsky M."/>
            <person name="Tulloss R.E."/>
            <person name="Uehling J."/>
            <person name="Grigoriev I.V."/>
            <person name="Vagvolgyi C."/>
            <person name="Papp T."/>
            <person name="Martin F.M."/>
            <person name="Miettinen O."/>
            <person name="Hibbett D.S."/>
            <person name="Nagy L.G."/>
        </authorList>
    </citation>
    <scope>NUCLEOTIDE SEQUENCE [LARGE SCALE GENOMIC DNA]</scope>
    <source>
        <strain evidence="1 2">NL-1719</strain>
    </source>
</reference>
<name>A0ACD3A6H6_9AGAR</name>
<evidence type="ECO:0000313" key="1">
    <source>
        <dbReference type="EMBL" id="TFK61197.1"/>
    </source>
</evidence>
<proteinExistence type="predicted"/>
<dbReference type="EMBL" id="ML208685">
    <property type="protein sequence ID" value="TFK61197.1"/>
    <property type="molecule type" value="Genomic_DNA"/>
</dbReference>
<organism evidence="1 2">
    <name type="scientific">Pluteus cervinus</name>
    <dbReference type="NCBI Taxonomy" id="181527"/>
    <lineage>
        <taxon>Eukaryota</taxon>
        <taxon>Fungi</taxon>
        <taxon>Dikarya</taxon>
        <taxon>Basidiomycota</taxon>
        <taxon>Agaricomycotina</taxon>
        <taxon>Agaricomycetes</taxon>
        <taxon>Agaricomycetidae</taxon>
        <taxon>Agaricales</taxon>
        <taxon>Pluteineae</taxon>
        <taxon>Pluteaceae</taxon>
        <taxon>Pluteus</taxon>
    </lineage>
</organism>